<dbReference type="PANTHER" id="PTHR33969:SF2">
    <property type="entry name" value="SEGREGATION AND CONDENSATION PROTEIN A"/>
    <property type="match status" value="1"/>
</dbReference>
<keyword evidence="5" id="KW-1185">Reference proteome</keyword>
<dbReference type="Pfam" id="PF02616">
    <property type="entry name" value="SMC_ScpA"/>
    <property type="match status" value="1"/>
</dbReference>
<feature type="region of interest" description="Disordered" evidence="3">
    <location>
        <begin position="1"/>
        <end position="86"/>
    </location>
</feature>
<dbReference type="GO" id="GO:0007059">
    <property type="term" value="P:chromosome segregation"/>
    <property type="evidence" value="ECO:0007669"/>
    <property type="project" value="UniProtKB-UniRule"/>
</dbReference>
<dbReference type="EMBL" id="RSDW01000001">
    <property type="protein sequence ID" value="RSL17866.1"/>
    <property type="molecule type" value="Genomic_DNA"/>
</dbReference>
<evidence type="ECO:0000313" key="4">
    <source>
        <dbReference type="EMBL" id="RSL17866.1"/>
    </source>
</evidence>
<keyword evidence="2" id="KW-0963">Cytoplasm</keyword>
<feature type="compositionally biased region" description="Low complexity" evidence="3">
    <location>
        <begin position="21"/>
        <end position="39"/>
    </location>
</feature>
<feature type="compositionally biased region" description="Basic and acidic residues" evidence="3">
    <location>
        <begin position="65"/>
        <end position="79"/>
    </location>
</feature>
<gene>
    <name evidence="2" type="primary">scpA</name>
    <name evidence="4" type="ORF">EDE15_3415</name>
</gene>
<dbReference type="HAMAP" id="MF_01805">
    <property type="entry name" value="ScpA"/>
    <property type="match status" value="1"/>
</dbReference>
<dbReference type="AlphaFoldDB" id="A0A3R9WIB3"/>
<comment type="similarity">
    <text evidence="2">Belongs to the ScpA family.</text>
</comment>
<evidence type="ECO:0000313" key="5">
    <source>
        <dbReference type="Proteomes" id="UP000269669"/>
    </source>
</evidence>
<proteinExistence type="inferred from homology"/>
<reference evidence="4 5" key="1">
    <citation type="submission" date="2018-12" db="EMBL/GenBank/DDBJ databases">
        <title>Sequencing of bacterial isolates from soil warming experiment in Harvard Forest, Massachusetts, USA.</title>
        <authorList>
            <person name="Deangelis K."/>
        </authorList>
    </citation>
    <scope>NUCLEOTIDE SEQUENCE [LARGE SCALE GENOMIC DNA]</scope>
    <source>
        <strain evidence="4 5">EB153</strain>
    </source>
</reference>
<dbReference type="OrthoDB" id="9811016at2"/>
<evidence type="ECO:0000256" key="2">
    <source>
        <dbReference type="HAMAP-Rule" id="MF_01805"/>
    </source>
</evidence>
<accession>A0A3R9WIB3</accession>
<keyword evidence="2" id="KW-0131">Cell cycle</keyword>
<comment type="caution">
    <text evidence="4">The sequence shown here is derived from an EMBL/GenBank/DDBJ whole genome shotgun (WGS) entry which is preliminary data.</text>
</comment>
<sequence>MSDEIIHPDPSAKEADPEELSATSPASENEAASPSEEQSVVSDVDAPQPHEPFALQHPVPAPAPEPKRASAKDKEKEEASQSPFSVTVGQVYDGPLDLLLDLIRKQNIDIYDIPIARITAQFLDYTHQLKQTDVDSAGEFIYMASLLIHIKSKTLLPRDPSDVLGGDAEDPRRELVERLLEHERFKAAAQMLLQKQQIEEATWTNPGMREFKDSAAAEREIAADTVDLVRVFQDILQRVRKRPVLDVDEESVTVAQMIDYVKRRLVMEDKPVSLRRLLHNTHTERALICMFLAMLELVRLQAVLLHQPIQQGDILIKKTDAFDQVFADQQQARDDWR</sequence>
<dbReference type="InterPro" id="IPR003768">
    <property type="entry name" value="ScpA"/>
</dbReference>
<dbReference type="Gene3D" id="6.10.250.2410">
    <property type="match status" value="1"/>
</dbReference>
<feature type="compositionally biased region" description="Basic and acidic residues" evidence="3">
    <location>
        <begin position="1"/>
        <end position="15"/>
    </location>
</feature>
<comment type="function">
    <text evidence="2">Participates in chromosomal partition during cell division. May act via the formation of a condensin-like complex containing Smc and ScpB that pull DNA away from mid-cell into both cell halves.</text>
</comment>
<evidence type="ECO:0000256" key="1">
    <source>
        <dbReference type="ARBA" id="ARBA00044777"/>
    </source>
</evidence>
<dbReference type="GO" id="GO:0006260">
    <property type="term" value="P:DNA replication"/>
    <property type="evidence" value="ECO:0007669"/>
    <property type="project" value="UniProtKB-UniRule"/>
</dbReference>
<comment type="subunit">
    <text evidence="2">Component of a cohesin-like complex composed of ScpA, ScpB and the Smc homodimer, in which ScpA and ScpB bind to the head domain of Smc. The presence of the three proteins is required for the association of the complex with DNA.</text>
</comment>
<dbReference type="PANTHER" id="PTHR33969">
    <property type="entry name" value="SEGREGATION AND CONDENSATION PROTEIN A"/>
    <property type="match status" value="1"/>
</dbReference>
<dbReference type="RefSeq" id="WP_125486292.1">
    <property type="nucleotide sequence ID" value="NZ_RSDW01000001.1"/>
</dbReference>
<keyword evidence="2" id="KW-0159">Chromosome partition</keyword>
<dbReference type="Proteomes" id="UP000269669">
    <property type="component" value="Unassembled WGS sequence"/>
</dbReference>
<dbReference type="GO" id="GO:0051301">
    <property type="term" value="P:cell division"/>
    <property type="evidence" value="ECO:0007669"/>
    <property type="project" value="UniProtKB-KW"/>
</dbReference>
<dbReference type="GO" id="GO:0005737">
    <property type="term" value="C:cytoplasm"/>
    <property type="evidence" value="ECO:0007669"/>
    <property type="project" value="UniProtKB-SubCell"/>
</dbReference>
<evidence type="ECO:0000256" key="3">
    <source>
        <dbReference type="SAM" id="MobiDB-lite"/>
    </source>
</evidence>
<keyword evidence="2" id="KW-0132">Cell division</keyword>
<comment type="subcellular location">
    <subcellularLocation>
        <location evidence="2">Cytoplasm</location>
    </subcellularLocation>
    <text evidence="2">Associated with two foci at the outer edges of the nucleoid region in young cells, and at four foci within both cell halves in older cells.</text>
</comment>
<name>A0A3R9WIB3_9BACT</name>
<protein>
    <recommendedName>
        <fullName evidence="1 2">Segregation and condensation protein A</fullName>
    </recommendedName>
</protein>
<organism evidence="4 5">
    <name type="scientific">Edaphobacter aggregans</name>
    <dbReference type="NCBI Taxonomy" id="570835"/>
    <lineage>
        <taxon>Bacteria</taxon>
        <taxon>Pseudomonadati</taxon>
        <taxon>Acidobacteriota</taxon>
        <taxon>Terriglobia</taxon>
        <taxon>Terriglobales</taxon>
        <taxon>Acidobacteriaceae</taxon>
        <taxon>Edaphobacter</taxon>
    </lineage>
</organism>